<feature type="domain" description="SRR1-like" evidence="2">
    <location>
        <begin position="543"/>
        <end position="638"/>
    </location>
</feature>
<evidence type="ECO:0000259" key="3">
    <source>
        <dbReference type="Pfam" id="PF13456"/>
    </source>
</evidence>
<accession>A0A5J9SZE8</accession>
<dbReference type="Pfam" id="PF07985">
    <property type="entry name" value="SRR1"/>
    <property type="match status" value="2"/>
</dbReference>
<dbReference type="Proteomes" id="UP000324897">
    <property type="component" value="Unassembled WGS sequence"/>
</dbReference>
<feature type="region of interest" description="Disordered" evidence="1">
    <location>
        <begin position="1"/>
        <end position="39"/>
    </location>
</feature>
<dbReference type="SUPFAM" id="SSF57938">
    <property type="entry name" value="DnaJ/Hsp40 cysteine-rich domain"/>
    <property type="match status" value="1"/>
</dbReference>
<dbReference type="EMBL" id="RWGY01000130">
    <property type="protein sequence ID" value="TVU03901.1"/>
    <property type="molecule type" value="Genomic_DNA"/>
</dbReference>
<dbReference type="OrthoDB" id="687440at2759"/>
<proteinExistence type="predicted"/>
<feature type="compositionally biased region" description="Basic and acidic residues" evidence="1">
    <location>
        <begin position="931"/>
        <end position="945"/>
    </location>
</feature>
<protein>
    <recommendedName>
        <fullName evidence="6">SRR1-like domain-containing protein</fullName>
    </recommendedName>
</protein>
<dbReference type="GO" id="GO:0005634">
    <property type="term" value="C:nucleus"/>
    <property type="evidence" value="ECO:0007669"/>
    <property type="project" value="TreeGrafter"/>
</dbReference>
<dbReference type="Gramene" id="TVU03901">
    <property type="protein sequence ID" value="TVU03901"/>
    <property type="gene ID" value="EJB05_50550"/>
</dbReference>
<comment type="caution">
    <text evidence="4">The sequence shown here is derived from an EMBL/GenBank/DDBJ whole genome shotgun (WGS) entry which is preliminary data.</text>
</comment>
<evidence type="ECO:0000259" key="2">
    <source>
        <dbReference type="Pfam" id="PF07985"/>
    </source>
</evidence>
<evidence type="ECO:0000313" key="4">
    <source>
        <dbReference type="EMBL" id="TVU03901.1"/>
    </source>
</evidence>
<gene>
    <name evidence="4" type="ORF">EJB05_50550</name>
</gene>
<feature type="domain" description="SRR1-like" evidence="2">
    <location>
        <begin position="229"/>
        <end position="379"/>
    </location>
</feature>
<keyword evidence="5" id="KW-1185">Reference proteome</keyword>
<dbReference type="Pfam" id="PF13456">
    <property type="entry name" value="RVT_3"/>
    <property type="match status" value="1"/>
</dbReference>
<reference evidence="4 5" key="1">
    <citation type="journal article" date="2019" name="Sci. Rep.">
        <title>A high-quality genome of Eragrostis curvula grass provides insights into Poaceae evolution and supports new strategies to enhance forage quality.</title>
        <authorList>
            <person name="Carballo J."/>
            <person name="Santos B.A.C.M."/>
            <person name="Zappacosta D."/>
            <person name="Garbus I."/>
            <person name="Selva J.P."/>
            <person name="Gallo C.A."/>
            <person name="Diaz A."/>
            <person name="Albertini E."/>
            <person name="Caccamo M."/>
            <person name="Echenique V."/>
        </authorList>
    </citation>
    <scope>NUCLEOTIDE SEQUENCE [LARGE SCALE GENOMIC DNA]</scope>
    <source>
        <strain evidence="5">cv. Victoria</strain>
        <tissue evidence="4">Leaf</tissue>
    </source>
</reference>
<evidence type="ECO:0000313" key="5">
    <source>
        <dbReference type="Proteomes" id="UP000324897"/>
    </source>
</evidence>
<dbReference type="GO" id="GO:0003676">
    <property type="term" value="F:nucleic acid binding"/>
    <property type="evidence" value="ECO:0007669"/>
    <property type="project" value="InterPro"/>
</dbReference>
<dbReference type="PANTHER" id="PTHR28626">
    <property type="entry name" value="SRR1-LIKE PROTEIN"/>
    <property type="match status" value="1"/>
</dbReference>
<organism evidence="4 5">
    <name type="scientific">Eragrostis curvula</name>
    <name type="common">weeping love grass</name>
    <dbReference type="NCBI Taxonomy" id="38414"/>
    <lineage>
        <taxon>Eukaryota</taxon>
        <taxon>Viridiplantae</taxon>
        <taxon>Streptophyta</taxon>
        <taxon>Embryophyta</taxon>
        <taxon>Tracheophyta</taxon>
        <taxon>Spermatophyta</taxon>
        <taxon>Magnoliopsida</taxon>
        <taxon>Liliopsida</taxon>
        <taxon>Poales</taxon>
        <taxon>Poaceae</taxon>
        <taxon>PACMAD clade</taxon>
        <taxon>Chloridoideae</taxon>
        <taxon>Eragrostideae</taxon>
        <taxon>Eragrostidinae</taxon>
        <taxon>Eragrostis</taxon>
    </lineage>
</organism>
<dbReference type="GO" id="GO:0004523">
    <property type="term" value="F:RNA-DNA hybrid ribonuclease activity"/>
    <property type="evidence" value="ECO:0007669"/>
    <property type="project" value="InterPro"/>
</dbReference>
<dbReference type="InterPro" id="IPR012942">
    <property type="entry name" value="SRR1-like"/>
</dbReference>
<dbReference type="InterPro" id="IPR036410">
    <property type="entry name" value="HSP_DnaJ_Cys-rich_dom_sf"/>
</dbReference>
<evidence type="ECO:0000256" key="1">
    <source>
        <dbReference type="SAM" id="MobiDB-lite"/>
    </source>
</evidence>
<evidence type="ECO:0008006" key="6">
    <source>
        <dbReference type="Google" id="ProtNLM"/>
    </source>
</evidence>
<name>A0A5J9SZE8_9POAL</name>
<feature type="domain" description="RNase H type-1" evidence="3">
    <location>
        <begin position="823"/>
        <end position="897"/>
    </location>
</feature>
<dbReference type="PANTHER" id="PTHR28626:SF7">
    <property type="entry name" value="OS04G0588900 PROTEIN"/>
    <property type="match status" value="1"/>
</dbReference>
<sequence length="1037" mass="116628">MPGVPGTGPSCLGSPAQAPASSLPGFQGTPRRLGTSKPSWIVRTESNVRRERPKRPDPPCNICKGTGRIDCRNCFGRGRTNHADLAMLPKGEWPKWCRICGGSGLDYCHRCHGTGEYREPMGFHFTEYKKVHSKGQMMNNNVRNPDAVAERTMEPDQETRALPLPGGAGSSRVVMEEFVMGDHARLVDSMRLAKELAASSTFFAKLSEIFASDAAFHRALERVRGDGGERLRVVAYGLGGTQYSWAPRFRLAVLLLLRDTFPEVVGAVEVVCPTVSAVERRALEELGCVVSASPTQCRSVHEPTLIFMPYADRVFLENLLILNWSAEQLGKIILLGQSFSAMVKMLEQSMSKQEKFGVTEQREKVRRVHAIQKYVREIKLCADFAGLFSNPLLGDGPDLFQESDEDPDEVIEDQCDSSKCICMHCVARIEWQTMSTALSSCFSVHLFDLDAEIDMEDLVPDNCTTRIWTTVNIQMNYDAQLQGWHLNPTDTYIDDKNLKESESIVKELRETMLEIRSSSLYTKFIDHLKENPSIRDPISSMLGAPECMDLVVYGLGSFQFNVKSLYQLAFALLLKEDEIFPVGDIEIYDPALSPADVKACFDLGIRVLLVNEQCRRSVKKPTLFFVPGLKFVGHLMESNFSPMQLNNIILVSYGIKDSGKSISGELENRNCGFTCSRGSLALERDRFLWASMDYIREVIVMDNFEEELFAVSQLKFEFLEVAEDMDIYAKLPRLTLKEKFYHNFELELEYNSSLAFDHVASFCMQLEERISRPFRENQCDSKDDDPPFWGQVFCHRLPAMNRTTWSPPPKGWIKLNFHGIGCSKSLPASAGGIFHNDKGEVLSYYAAPVGDVDQIVASSKALELGLEHMIELHEPVHKLIIEGDNVTVIRWCNRITRPPERAKDSFINSFWCMDLRPCKAETAEDCNGEGGKNEDVGSKDKHEDDDSKGEDEDDCASQGASSRFVIPPGWASREYIAWRVEEEANQVAIGLASLGRFLPEHMLHLSTVCECGHGMDMKKDKPDITWFNHDIDEGLLN</sequence>
<dbReference type="GO" id="GO:0005737">
    <property type="term" value="C:cytoplasm"/>
    <property type="evidence" value="ECO:0007669"/>
    <property type="project" value="TreeGrafter"/>
</dbReference>
<dbReference type="InterPro" id="IPR040044">
    <property type="entry name" value="SRR1L"/>
</dbReference>
<dbReference type="AlphaFoldDB" id="A0A5J9SZE8"/>
<feature type="region of interest" description="Disordered" evidence="1">
    <location>
        <begin position="922"/>
        <end position="963"/>
    </location>
</feature>
<dbReference type="InterPro" id="IPR002156">
    <property type="entry name" value="RNaseH_domain"/>
</dbReference>
<feature type="compositionally biased region" description="Acidic residues" evidence="1">
    <location>
        <begin position="946"/>
        <end position="955"/>
    </location>
</feature>